<feature type="chain" id="PRO_5042909722" evidence="1">
    <location>
        <begin position="16"/>
        <end position="166"/>
    </location>
</feature>
<evidence type="ECO:0000313" key="3">
    <source>
        <dbReference type="Proteomes" id="UP001347796"/>
    </source>
</evidence>
<proteinExistence type="predicted"/>
<keyword evidence="3" id="KW-1185">Reference proteome</keyword>
<sequence length="166" mass="18674">MKLVLLLALFGSTLGLLFQPLGYVDRFKDVIFEFHKSHNLLLVKNNALKDCYLVRVDSLIDNLFKTKQGRYLVEDDIYKQIQSQTDETKVNLPQITLDFGDYLAKAECRNDLIFELKFTPPQTTVIPQPTTPIPTQTMTTAQPTTPLTTQTVTALPITAVPSTTVV</sequence>
<protein>
    <submittedName>
        <fullName evidence="2">Uncharacterized protein</fullName>
    </submittedName>
</protein>
<organism evidence="2 3">
    <name type="scientific">Patella caerulea</name>
    <name type="common">Rayed Mediterranean limpet</name>
    <dbReference type="NCBI Taxonomy" id="87958"/>
    <lineage>
        <taxon>Eukaryota</taxon>
        <taxon>Metazoa</taxon>
        <taxon>Spiralia</taxon>
        <taxon>Lophotrochozoa</taxon>
        <taxon>Mollusca</taxon>
        <taxon>Gastropoda</taxon>
        <taxon>Patellogastropoda</taxon>
        <taxon>Patelloidea</taxon>
        <taxon>Patellidae</taxon>
        <taxon>Patella</taxon>
    </lineage>
</organism>
<dbReference type="AlphaFoldDB" id="A0AAN8JG07"/>
<dbReference type="Proteomes" id="UP001347796">
    <property type="component" value="Unassembled WGS sequence"/>
</dbReference>
<name>A0AAN8JG07_PATCE</name>
<evidence type="ECO:0000313" key="2">
    <source>
        <dbReference type="EMBL" id="KAK6175479.1"/>
    </source>
</evidence>
<gene>
    <name evidence="2" type="ORF">SNE40_013938</name>
</gene>
<accession>A0AAN8JG07</accession>
<reference evidence="2 3" key="1">
    <citation type="submission" date="2024-01" db="EMBL/GenBank/DDBJ databases">
        <title>The genome of the rayed Mediterranean limpet Patella caerulea (Linnaeus, 1758).</title>
        <authorList>
            <person name="Anh-Thu Weber A."/>
            <person name="Halstead-Nussloch G."/>
        </authorList>
    </citation>
    <scope>NUCLEOTIDE SEQUENCE [LARGE SCALE GENOMIC DNA]</scope>
    <source>
        <strain evidence="2">AATW-2023a</strain>
        <tissue evidence="2">Whole specimen</tissue>
    </source>
</reference>
<dbReference type="EMBL" id="JAZGQO010000010">
    <property type="protein sequence ID" value="KAK6175479.1"/>
    <property type="molecule type" value="Genomic_DNA"/>
</dbReference>
<feature type="signal peptide" evidence="1">
    <location>
        <begin position="1"/>
        <end position="15"/>
    </location>
</feature>
<comment type="caution">
    <text evidence="2">The sequence shown here is derived from an EMBL/GenBank/DDBJ whole genome shotgun (WGS) entry which is preliminary data.</text>
</comment>
<keyword evidence="1" id="KW-0732">Signal</keyword>
<evidence type="ECO:0000256" key="1">
    <source>
        <dbReference type="SAM" id="SignalP"/>
    </source>
</evidence>